<accession>A0A6G1J063</accession>
<keyword evidence="3" id="KW-1185">Reference proteome</keyword>
<organism evidence="2 3">
    <name type="scientific">Lentithecium fluviatile CBS 122367</name>
    <dbReference type="NCBI Taxonomy" id="1168545"/>
    <lineage>
        <taxon>Eukaryota</taxon>
        <taxon>Fungi</taxon>
        <taxon>Dikarya</taxon>
        <taxon>Ascomycota</taxon>
        <taxon>Pezizomycotina</taxon>
        <taxon>Dothideomycetes</taxon>
        <taxon>Pleosporomycetidae</taxon>
        <taxon>Pleosporales</taxon>
        <taxon>Massarineae</taxon>
        <taxon>Lentitheciaceae</taxon>
        <taxon>Lentithecium</taxon>
    </lineage>
</organism>
<feature type="compositionally biased region" description="Polar residues" evidence="1">
    <location>
        <begin position="315"/>
        <end position="348"/>
    </location>
</feature>
<dbReference type="Proteomes" id="UP000799291">
    <property type="component" value="Unassembled WGS sequence"/>
</dbReference>
<feature type="compositionally biased region" description="Basic and acidic residues" evidence="1">
    <location>
        <begin position="295"/>
        <end position="305"/>
    </location>
</feature>
<sequence length="430" mass="47563">MAAPRIWVVVTNFRSRRPKRTQAKPDDEVIPHVTDCPTASRCLPRSRDWRLKDPRWLLRALFPQQQLIPTTIPQQHATICNNTPRPSPVSPAVAENWRGDGGWLTALAQKSRGNSTSFLEAGLASSRPGVSQSRAMTKAPRHPKRHQLVVATTVVGCNVDAAAPAIARISRRYAIYSYLLRLTLSRLFPPLAQIGTKKKTSPNTYGPGDKMPPLKYRRPVNPEHKAHLEAFNWAKAWRRKSEQSLYSPMGSRMPSRRNSFQSFGRRSMAMRRSKSLTRTDDGSAVDSGIGASVAGDDRPEQLREGSDEEGDVTNVGLSRQPTNDPTTQRKSSSVGRRSQSIKSGSSRPATADRARRSLSTTKTDAPFSQEDLELALKRSNLEATKEESDRSGDATPGSPGGGMLKVPADGYANPNVVHVERLRERERMVC</sequence>
<evidence type="ECO:0000313" key="2">
    <source>
        <dbReference type="EMBL" id="KAF2683735.1"/>
    </source>
</evidence>
<feature type="compositionally biased region" description="Basic and acidic residues" evidence="1">
    <location>
        <begin position="374"/>
        <end position="392"/>
    </location>
</feature>
<feature type="region of interest" description="Disordered" evidence="1">
    <location>
        <begin position="244"/>
        <end position="414"/>
    </location>
</feature>
<protein>
    <submittedName>
        <fullName evidence="2">Uncharacterized protein</fullName>
    </submittedName>
</protein>
<dbReference type="EMBL" id="MU005583">
    <property type="protein sequence ID" value="KAF2683735.1"/>
    <property type="molecule type" value="Genomic_DNA"/>
</dbReference>
<dbReference type="OrthoDB" id="5408144at2759"/>
<evidence type="ECO:0000313" key="3">
    <source>
        <dbReference type="Proteomes" id="UP000799291"/>
    </source>
</evidence>
<proteinExistence type="predicted"/>
<dbReference type="AlphaFoldDB" id="A0A6G1J063"/>
<gene>
    <name evidence="2" type="ORF">K458DRAFT_418712</name>
</gene>
<name>A0A6G1J063_9PLEO</name>
<reference evidence="2" key="1">
    <citation type="journal article" date="2020" name="Stud. Mycol.">
        <title>101 Dothideomycetes genomes: a test case for predicting lifestyles and emergence of pathogens.</title>
        <authorList>
            <person name="Haridas S."/>
            <person name="Albert R."/>
            <person name="Binder M."/>
            <person name="Bloem J."/>
            <person name="Labutti K."/>
            <person name="Salamov A."/>
            <person name="Andreopoulos B."/>
            <person name="Baker S."/>
            <person name="Barry K."/>
            <person name="Bills G."/>
            <person name="Bluhm B."/>
            <person name="Cannon C."/>
            <person name="Castanera R."/>
            <person name="Culley D."/>
            <person name="Daum C."/>
            <person name="Ezra D."/>
            <person name="Gonzalez J."/>
            <person name="Henrissat B."/>
            <person name="Kuo A."/>
            <person name="Liang C."/>
            <person name="Lipzen A."/>
            <person name="Lutzoni F."/>
            <person name="Magnuson J."/>
            <person name="Mondo S."/>
            <person name="Nolan M."/>
            <person name="Ohm R."/>
            <person name="Pangilinan J."/>
            <person name="Park H.-J."/>
            <person name="Ramirez L."/>
            <person name="Alfaro M."/>
            <person name="Sun H."/>
            <person name="Tritt A."/>
            <person name="Yoshinaga Y."/>
            <person name="Zwiers L.-H."/>
            <person name="Turgeon B."/>
            <person name="Goodwin S."/>
            <person name="Spatafora J."/>
            <person name="Crous P."/>
            <person name="Grigoriev I."/>
        </authorList>
    </citation>
    <scope>NUCLEOTIDE SEQUENCE</scope>
    <source>
        <strain evidence="2">CBS 122367</strain>
    </source>
</reference>
<evidence type="ECO:0000256" key="1">
    <source>
        <dbReference type="SAM" id="MobiDB-lite"/>
    </source>
</evidence>